<gene>
    <name evidence="2" type="ORF">SMN809_LOCUS40923</name>
</gene>
<evidence type="ECO:0000313" key="3">
    <source>
        <dbReference type="Proteomes" id="UP000676336"/>
    </source>
</evidence>
<organism evidence="2 3">
    <name type="scientific">Rotaria magnacalcarata</name>
    <dbReference type="NCBI Taxonomy" id="392030"/>
    <lineage>
        <taxon>Eukaryota</taxon>
        <taxon>Metazoa</taxon>
        <taxon>Spiralia</taxon>
        <taxon>Gnathifera</taxon>
        <taxon>Rotifera</taxon>
        <taxon>Eurotatoria</taxon>
        <taxon>Bdelloidea</taxon>
        <taxon>Philodinida</taxon>
        <taxon>Philodinidae</taxon>
        <taxon>Rotaria</taxon>
    </lineage>
</organism>
<feature type="compositionally biased region" description="Polar residues" evidence="1">
    <location>
        <begin position="43"/>
        <end position="53"/>
    </location>
</feature>
<accession>A0A8S2ZJA4</accession>
<dbReference type="EMBL" id="CAJOBI010114082">
    <property type="protein sequence ID" value="CAF4646673.1"/>
    <property type="molecule type" value="Genomic_DNA"/>
</dbReference>
<reference evidence="2" key="1">
    <citation type="submission" date="2021-02" db="EMBL/GenBank/DDBJ databases">
        <authorList>
            <person name="Nowell W R."/>
        </authorList>
    </citation>
    <scope>NUCLEOTIDE SEQUENCE</scope>
</reference>
<feature type="region of interest" description="Disordered" evidence="1">
    <location>
        <begin position="15"/>
        <end position="59"/>
    </location>
</feature>
<comment type="caution">
    <text evidence="2">The sequence shown here is derived from an EMBL/GenBank/DDBJ whole genome shotgun (WGS) entry which is preliminary data.</text>
</comment>
<proteinExistence type="predicted"/>
<dbReference type="Proteomes" id="UP000676336">
    <property type="component" value="Unassembled WGS sequence"/>
</dbReference>
<protein>
    <submittedName>
        <fullName evidence="2">Uncharacterized protein</fullName>
    </submittedName>
</protein>
<evidence type="ECO:0000313" key="2">
    <source>
        <dbReference type="EMBL" id="CAF4646673.1"/>
    </source>
</evidence>
<dbReference type="AlphaFoldDB" id="A0A8S2ZJA4"/>
<evidence type="ECO:0000256" key="1">
    <source>
        <dbReference type="SAM" id="MobiDB-lite"/>
    </source>
</evidence>
<name>A0A8S2ZJA4_9BILA</name>
<feature type="non-terminal residue" evidence="2">
    <location>
        <position position="1"/>
    </location>
</feature>
<sequence length="59" mass="6156">TVPAPEAVAAAAAKEAAATGGANSDIAMMNSLKTTGEHFPSRNRGQPRQTNRRTTSERC</sequence>